<accession>A0A2M8FAW5</accession>
<keyword evidence="1" id="KW-1133">Transmembrane helix</keyword>
<evidence type="ECO:0000313" key="3">
    <source>
        <dbReference type="Proteomes" id="UP000231456"/>
    </source>
</evidence>
<gene>
    <name evidence="2" type="ORF">CO030_00590</name>
</gene>
<feature type="transmembrane region" description="Helical" evidence="1">
    <location>
        <begin position="58"/>
        <end position="76"/>
    </location>
</feature>
<sequence length="85" mass="10230">MSDTRRRWAWYCFFFWIAMLEVNFIWILIVRTMSTGMNLIEIFLKVSFGLSHLQIQKWAPIVFMLPLIVMIVLILWPERSKPPPT</sequence>
<keyword evidence="1" id="KW-0472">Membrane</keyword>
<comment type="caution">
    <text evidence="2">The sequence shown here is derived from an EMBL/GenBank/DDBJ whole genome shotgun (WGS) entry which is preliminary data.</text>
</comment>
<dbReference type="EMBL" id="PFRH01000021">
    <property type="protein sequence ID" value="PJC52872.1"/>
    <property type="molecule type" value="Genomic_DNA"/>
</dbReference>
<dbReference type="Proteomes" id="UP000231456">
    <property type="component" value="Unassembled WGS sequence"/>
</dbReference>
<dbReference type="AlphaFoldDB" id="A0A2M8FAW5"/>
<feature type="transmembrane region" description="Helical" evidence="1">
    <location>
        <begin position="9"/>
        <end position="29"/>
    </location>
</feature>
<evidence type="ECO:0000313" key="2">
    <source>
        <dbReference type="EMBL" id="PJC52872.1"/>
    </source>
</evidence>
<name>A0A2M8FAW5_9BACT</name>
<keyword evidence="1" id="KW-0812">Transmembrane</keyword>
<reference evidence="3" key="1">
    <citation type="submission" date="2017-09" db="EMBL/GenBank/DDBJ databases">
        <title>Depth-based differentiation of microbial function through sediment-hosted aquifers and enrichment of novel symbionts in the deep terrestrial subsurface.</title>
        <authorList>
            <person name="Probst A.J."/>
            <person name="Ladd B."/>
            <person name="Jarett J.K."/>
            <person name="Geller-Mcgrath D.E."/>
            <person name="Sieber C.M.K."/>
            <person name="Emerson J.B."/>
            <person name="Anantharaman K."/>
            <person name="Thomas B.C."/>
            <person name="Malmstrom R."/>
            <person name="Stieglmeier M."/>
            <person name="Klingl A."/>
            <person name="Woyke T."/>
            <person name="Ryan C.M."/>
            <person name="Banfield J.F."/>
        </authorList>
    </citation>
    <scope>NUCLEOTIDE SEQUENCE [LARGE SCALE GENOMIC DNA]</scope>
</reference>
<proteinExistence type="predicted"/>
<protein>
    <submittedName>
        <fullName evidence="2">Uncharacterized protein</fullName>
    </submittedName>
</protein>
<organism evidence="2 3">
    <name type="scientific">Candidatus Magasanikbacteria bacterium CG_4_9_14_0_2_um_filter_42_11</name>
    <dbReference type="NCBI Taxonomy" id="1974643"/>
    <lineage>
        <taxon>Bacteria</taxon>
        <taxon>Candidatus Magasanikiibacteriota</taxon>
    </lineage>
</organism>
<evidence type="ECO:0000256" key="1">
    <source>
        <dbReference type="SAM" id="Phobius"/>
    </source>
</evidence>